<evidence type="ECO:0000313" key="2">
    <source>
        <dbReference type="EMBL" id="CAF1641350.1"/>
    </source>
</evidence>
<dbReference type="Proteomes" id="UP000663828">
    <property type="component" value="Unassembled WGS sequence"/>
</dbReference>
<dbReference type="InterPro" id="IPR011009">
    <property type="entry name" value="Kinase-like_dom_sf"/>
</dbReference>
<evidence type="ECO:0008006" key="4">
    <source>
        <dbReference type="Google" id="ProtNLM"/>
    </source>
</evidence>
<dbReference type="EMBL" id="CAJNOR010008462">
    <property type="protein sequence ID" value="CAF1633481.1"/>
    <property type="molecule type" value="Genomic_DNA"/>
</dbReference>
<feature type="non-terminal residue" evidence="2">
    <location>
        <position position="142"/>
    </location>
</feature>
<protein>
    <recommendedName>
        <fullName evidence="4">Aminoglycoside phosphotransferase domain-containing protein</fullName>
    </recommendedName>
</protein>
<name>A0A816E2L2_ADIRI</name>
<dbReference type="AlphaFoldDB" id="A0A816E2L2"/>
<organism evidence="2 3">
    <name type="scientific">Adineta ricciae</name>
    <name type="common">Rotifer</name>
    <dbReference type="NCBI Taxonomy" id="249248"/>
    <lineage>
        <taxon>Eukaryota</taxon>
        <taxon>Metazoa</taxon>
        <taxon>Spiralia</taxon>
        <taxon>Gnathifera</taxon>
        <taxon>Rotifera</taxon>
        <taxon>Eurotatoria</taxon>
        <taxon>Bdelloidea</taxon>
        <taxon>Adinetida</taxon>
        <taxon>Adinetidae</taxon>
        <taxon>Adineta</taxon>
    </lineage>
</organism>
<reference evidence="2" key="1">
    <citation type="submission" date="2021-02" db="EMBL/GenBank/DDBJ databases">
        <authorList>
            <person name="Nowell W R."/>
        </authorList>
    </citation>
    <scope>NUCLEOTIDE SEQUENCE</scope>
</reference>
<dbReference type="SUPFAM" id="SSF56112">
    <property type="entry name" value="Protein kinase-like (PK-like)"/>
    <property type="match status" value="1"/>
</dbReference>
<proteinExistence type="predicted"/>
<evidence type="ECO:0000313" key="3">
    <source>
        <dbReference type="Proteomes" id="UP000663828"/>
    </source>
</evidence>
<dbReference type="EMBL" id="CAJNOR010009122">
    <property type="protein sequence ID" value="CAF1641350.1"/>
    <property type="molecule type" value="Genomic_DNA"/>
</dbReference>
<evidence type="ECO:0000313" key="1">
    <source>
        <dbReference type="EMBL" id="CAF1633481.1"/>
    </source>
</evidence>
<sequence length="142" mass="16842">MENVEDIENLLSLHWPHIFSSIDPSTPITLTKLSRYNWLIKCSEQLSYVLKSSQTNNLDLELKYLTDLNRYFNNEYRVPLPIITIKNERHVNGKYWLYEYIHGKVYNDCDCAHLFDEKQLILLAKLISKYHQFLITNSSTLS</sequence>
<accession>A0A816E2L2</accession>
<comment type="caution">
    <text evidence="2">The sequence shown here is derived from an EMBL/GenBank/DDBJ whole genome shotgun (WGS) entry which is preliminary data.</text>
</comment>
<keyword evidence="3" id="KW-1185">Reference proteome</keyword>
<gene>
    <name evidence="1" type="ORF">XAT740_LOCUS52062</name>
    <name evidence="2" type="ORF">XAT740_LOCUS53370</name>
</gene>